<organism evidence="1 2">
    <name type="scientific">Rubroshorea leprosula</name>
    <dbReference type="NCBI Taxonomy" id="152421"/>
    <lineage>
        <taxon>Eukaryota</taxon>
        <taxon>Viridiplantae</taxon>
        <taxon>Streptophyta</taxon>
        <taxon>Embryophyta</taxon>
        <taxon>Tracheophyta</taxon>
        <taxon>Spermatophyta</taxon>
        <taxon>Magnoliopsida</taxon>
        <taxon>eudicotyledons</taxon>
        <taxon>Gunneridae</taxon>
        <taxon>Pentapetalae</taxon>
        <taxon>rosids</taxon>
        <taxon>malvids</taxon>
        <taxon>Malvales</taxon>
        <taxon>Dipterocarpaceae</taxon>
        <taxon>Rubroshorea</taxon>
    </lineage>
</organism>
<evidence type="ECO:0000313" key="1">
    <source>
        <dbReference type="EMBL" id="GKV17194.1"/>
    </source>
</evidence>
<evidence type="ECO:0000313" key="2">
    <source>
        <dbReference type="Proteomes" id="UP001054252"/>
    </source>
</evidence>
<comment type="caution">
    <text evidence="1">The sequence shown here is derived from an EMBL/GenBank/DDBJ whole genome shotgun (WGS) entry which is preliminary data.</text>
</comment>
<keyword evidence="2" id="KW-1185">Reference proteome</keyword>
<dbReference type="Proteomes" id="UP001054252">
    <property type="component" value="Unassembled WGS sequence"/>
</dbReference>
<name>A0AAV5JRH1_9ROSI</name>
<proteinExistence type="predicted"/>
<dbReference type="AlphaFoldDB" id="A0AAV5JRH1"/>
<sequence length="128" mass="14597">MPWKTGEKAWFLAFFSCSRTQIEPRNSPPLLENPDLLCSVRRLLLLWGQIAWVLARELSSSMPPAFPLQLRFLQLENYENGDNSGSFRMKFKFPMVPSVSIEIESSVYASEPVLSPMWSCFYNPASGS</sequence>
<accession>A0AAV5JRH1</accession>
<dbReference type="EMBL" id="BPVZ01000047">
    <property type="protein sequence ID" value="GKV17194.1"/>
    <property type="molecule type" value="Genomic_DNA"/>
</dbReference>
<reference evidence="1 2" key="1">
    <citation type="journal article" date="2021" name="Commun. Biol.">
        <title>The genome of Shorea leprosula (Dipterocarpaceae) highlights the ecological relevance of drought in aseasonal tropical rainforests.</title>
        <authorList>
            <person name="Ng K.K.S."/>
            <person name="Kobayashi M.J."/>
            <person name="Fawcett J.A."/>
            <person name="Hatakeyama M."/>
            <person name="Paape T."/>
            <person name="Ng C.H."/>
            <person name="Ang C.C."/>
            <person name="Tnah L.H."/>
            <person name="Lee C.T."/>
            <person name="Nishiyama T."/>
            <person name="Sese J."/>
            <person name="O'Brien M.J."/>
            <person name="Copetti D."/>
            <person name="Mohd Noor M.I."/>
            <person name="Ong R.C."/>
            <person name="Putra M."/>
            <person name="Sireger I.Z."/>
            <person name="Indrioko S."/>
            <person name="Kosugi Y."/>
            <person name="Izuno A."/>
            <person name="Isagi Y."/>
            <person name="Lee S.L."/>
            <person name="Shimizu K.K."/>
        </authorList>
    </citation>
    <scope>NUCLEOTIDE SEQUENCE [LARGE SCALE GENOMIC DNA]</scope>
    <source>
        <strain evidence="1">214</strain>
    </source>
</reference>
<gene>
    <name evidence="1" type="ORF">SLEP1_g27730</name>
</gene>
<protein>
    <submittedName>
        <fullName evidence="1">Uncharacterized protein</fullName>
    </submittedName>
</protein>